<evidence type="ECO:0000256" key="2">
    <source>
        <dbReference type="SAM" id="SignalP"/>
    </source>
</evidence>
<evidence type="ECO:0000259" key="3">
    <source>
        <dbReference type="Pfam" id="PF01105"/>
    </source>
</evidence>
<dbReference type="Pfam" id="PF01105">
    <property type="entry name" value="EMP24_GP25L"/>
    <property type="match status" value="1"/>
</dbReference>
<keyword evidence="1" id="KW-1133">Transmembrane helix</keyword>
<feature type="signal peptide" evidence="2">
    <location>
        <begin position="1"/>
        <end position="21"/>
    </location>
</feature>
<sequence>MLILIFSLISSICCLIYPLSATRPLKEFTCNVLANQMMQGSVLAIGGLNCKYAITIESDEDKRAVFHKADVSFDEPNHFIVVNQDPKLYRIFIEAYKIEENVHFEPGKFKFSFNTKFNTFDKDVAKAHAVEPAMKQLLEFEKLLHTTLLKMDVKRNKLLQMIKSQRSLFISVSYLSFFLFLCFFIANVIQLRRAKQFFRSKKLL</sequence>
<feature type="chain" id="PRO_5006399003" evidence="2">
    <location>
        <begin position="22"/>
        <end position="204"/>
    </location>
</feature>
<keyword evidence="1" id="KW-0812">Transmembrane</keyword>
<comment type="caution">
    <text evidence="4">The sequence shown here is derived from an EMBL/GenBank/DDBJ whole genome shotgun (WGS) entry which is preliminary data.</text>
</comment>
<feature type="domain" description="GOLD" evidence="3">
    <location>
        <begin position="31"/>
        <end position="199"/>
    </location>
</feature>
<proteinExistence type="predicted"/>
<protein>
    <submittedName>
        <fullName evidence="4">Putative Emp24/Gp25L/p24 protein</fullName>
    </submittedName>
</protein>
<organism evidence="4 5">
    <name type="scientific">Pseudoloma neurophilia</name>
    <dbReference type="NCBI Taxonomy" id="146866"/>
    <lineage>
        <taxon>Eukaryota</taxon>
        <taxon>Fungi</taxon>
        <taxon>Fungi incertae sedis</taxon>
        <taxon>Microsporidia</taxon>
        <taxon>Pseudoloma</taxon>
    </lineage>
</organism>
<dbReference type="AlphaFoldDB" id="A0A0R0LXW9"/>
<dbReference type="Proteomes" id="UP000051530">
    <property type="component" value="Unassembled WGS sequence"/>
</dbReference>
<gene>
    <name evidence="4" type="ORF">M153_12052000168</name>
</gene>
<evidence type="ECO:0000256" key="1">
    <source>
        <dbReference type="SAM" id="Phobius"/>
    </source>
</evidence>
<dbReference type="InterPro" id="IPR009038">
    <property type="entry name" value="GOLD_dom"/>
</dbReference>
<keyword evidence="1" id="KW-0472">Membrane</keyword>
<feature type="transmembrane region" description="Helical" evidence="1">
    <location>
        <begin position="168"/>
        <end position="189"/>
    </location>
</feature>
<dbReference type="OrthoDB" id="759142at2759"/>
<dbReference type="VEuPathDB" id="MicrosporidiaDB:M153_12052000168"/>
<dbReference type="EMBL" id="LGUB01001214">
    <property type="protein sequence ID" value="KRH92095.1"/>
    <property type="molecule type" value="Genomic_DNA"/>
</dbReference>
<reference evidence="4 5" key="1">
    <citation type="submission" date="2015-07" db="EMBL/GenBank/DDBJ databases">
        <title>The genome of Pseudoloma neurophilia, a relevant intracellular parasite of the zebrafish.</title>
        <authorList>
            <person name="Ndikumana S."/>
            <person name="Pelin A."/>
            <person name="Sanders J."/>
            <person name="Corradi N."/>
        </authorList>
    </citation>
    <scope>NUCLEOTIDE SEQUENCE [LARGE SCALE GENOMIC DNA]</scope>
    <source>
        <strain evidence="4 5">MK1</strain>
    </source>
</reference>
<evidence type="ECO:0000313" key="4">
    <source>
        <dbReference type="EMBL" id="KRH92095.1"/>
    </source>
</evidence>
<accession>A0A0R0LXW9</accession>
<evidence type="ECO:0000313" key="5">
    <source>
        <dbReference type="Proteomes" id="UP000051530"/>
    </source>
</evidence>
<name>A0A0R0LXW9_9MICR</name>
<keyword evidence="2" id="KW-0732">Signal</keyword>
<keyword evidence="5" id="KW-1185">Reference proteome</keyword>